<dbReference type="eggNOG" id="COG0642">
    <property type="taxonomic scope" value="Bacteria"/>
</dbReference>
<organism evidence="6 7">
    <name type="scientific">Arcobacter nitrofigilis (strain ATCC 33309 / DSM 7299 / CCUG 15893 / LMG 7604 / NCTC 12251 / CI)</name>
    <name type="common">Campylobacter nitrofigilis</name>
    <dbReference type="NCBI Taxonomy" id="572480"/>
    <lineage>
        <taxon>Bacteria</taxon>
        <taxon>Pseudomonadati</taxon>
        <taxon>Campylobacterota</taxon>
        <taxon>Epsilonproteobacteria</taxon>
        <taxon>Campylobacterales</taxon>
        <taxon>Arcobacteraceae</taxon>
        <taxon>Arcobacter</taxon>
    </lineage>
</organism>
<keyword evidence="6" id="KW-0808">Transferase</keyword>
<dbReference type="OrthoDB" id="9761634at2"/>
<keyword evidence="4" id="KW-1133">Transmembrane helix</keyword>
<evidence type="ECO:0000256" key="1">
    <source>
        <dbReference type="ARBA" id="ARBA00000085"/>
    </source>
</evidence>
<evidence type="ECO:0000256" key="3">
    <source>
        <dbReference type="ARBA" id="ARBA00022553"/>
    </source>
</evidence>
<dbReference type="InterPro" id="IPR003661">
    <property type="entry name" value="HisK_dim/P_dom"/>
</dbReference>
<dbReference type="PROSITE" id="PS50109">
    <property type="entry name" value="HIS_KIN"/>
    <property type="match status" value="1"/>
</dbReference>
<keyword evidence="6" id="KW-0418">Kinase</keyword>
<keyword evidence="4" id="KW-0472">Membrane</keyword>
<evidence type="ECO:0000256" key="2">
    <source>
        <dbReference type="ARBA" id="ARBA00012438"/>
    </source>
</evidence>
<gene>
    <name evidence="6" type="ordered locus">Arnit_0160</name>
</gene>
<protein>
    <recommendedName>
        <fullName evidence="2">histidine kinase</fullName>
        <ecNumber evidence="2">2.7.13.3</ecNumber>
    </recommendedName>
</protein>
<dbReference type="InterPro" id="IPR036097">
    <property type="entry name" value="HisK_dim/P_sf"/>
</dbReference>
<dbReference type="InterPro" id="IPR036890">
    <property type="entry name" value="HATPase_C_sf"/>
</dbReference>
<dbReference type="SMART" id="SM00387">
    <property type="entry name" value="HATPase_c"/>
    <property type="match status" value="1"/>
</dbReference>
<dbReference type="AlphaFoldDB" id="D5V494"/>
<dbReference type="InterPro" id="IPR003594">
    <property type="entry name" value="HATPase_dom"/>
</dbReference>
<evidence type="ECO:0000313" key="7">
    <source>
        <dbReference type="Proteomes" id="UP000000939"/>
    </source>
</evidence>
<dbReference type="Proteomes" id="UP000000939">
    <property type="component" value="Chromosome"/>
</dbReference>
<sequence length="357" mass="41482">MTLIAFLYFENQQKLYFDLTKSRMQNIASKIASKIIVAHMNGTKIDISGDFEPKDYKLAFYDNSGKKVYGNIDEKIDLKKDIIEEKNSFVLVDKSTFGHLGIYAIAIKEHFYSKQIKELEINIIVLFFLIYSIIALIGFYLAKLFIKPIKEERDKLNNFIKDTTHELNTPISAILMSTEGKELNTKQIERVRLSAKRVSEIYKDLTYVFLQKDFEKEDLKEISLGEVIKEQLLYFEPLANKKKIKINLDIQEYSYKILKEDFIRVFNNLVSNAIKYNKINGTIFITLKNNKLIIKDTGIGIKQTKINDIFKRYYRATSYQGGFGIGLSIVSEISKKYNIKIDINSIYDESTTITLNF</sequence>
<keyword evidence="7" id="KW-1185">Reference proteome</keyword>
<dbReference type="SUPFAM" id="SSF47384">
    <property type="entry name" value="Homodimeric domain of signal transducing histidine kinase"/>
    <property type="match status" value="1"/>
</dbReference>
<dbReference type="HOGENOM" id="CLU_000445_89_10_7"/>
<dbReference type="PANTHER" id="PTHR43547:SF2">
    <property type="entry name" value="HYBRID SIGNAL TRANSDUCTION HISTIDINE KINASE C"/>
    <property type="match status" value="1"/>
</dbReference>
<dbReference type="InterPro" id="IPR005467">
    <property type="entry name" value="His_kinase_dom"/>
</dbReference>
<keyword evidence="3" id="KW-0597">Phosphoprotein</keyword>
<proteinExistence type="predicted"/>
<evidence type="ECO:0000259" key="5">
    <source>
        <dbReference type="PROSITE" id="PS50109"/>
    </source>
</evidence>
<name>D5V494_ARCNC</name>
<dbReference type="Gene3D" id="3.30.565.10">
    <property type="entry name" value="Histidine kinase-like ATPase, C-terminal domain"/>
    <property type="match status" value="1"/>
</dbReference>
<dbReference type="EC" id="2.7.13.3" evidence="2"/>
<reference evidence="6 7" key="1">
    <citation type="journal article" date="2010" name="Stand. Genomic Sci.">
        <title>Complete genome sequence of Arcobacter nitrofigilis type strain (CI).</title>
        <authorList>
            <person name="Pati A."/>
            <person name="Gronow S."/>
            <person name="Lapidus A."/>
            <person name="Copeland A."/>
            <person name="Glavina Del Rio T."/>
            <person name="Nolan M."/>
            <person name="Lucas S."/>
            <person name="Tice H."/>
            <person name="Cheng J.F."/>
            <person name="Han C."/>
            <person name="Chertkov O."/>
            <person name="Bruce D."/>
            <person name="Tapia R."/>
            <person name="Goodwin L."/>
            <person name="Pitluck S."/>
            <person name="Liolios K."/>
            <person name="Ivanova N."/>
            <person name="Mavromatis K."/>
            <person name="Chen A."/>
            <person name="Palaniappan K."/>
            <person name="Land M."/>
            <person name="Hauser L."/>
            <person name="Chang Y.J."/>
            <person name="Jeffries C.D."/>
            <person name="Detter J.C."/>
            <person name="Rohde M."/>
            <person name="Goker M."/>
            <person name="Bristow J."/>
            <person name="Eisen J.A."/>
            <person name="Markowitz V."/>
            <person name="Hugenholtz P."/>
            <person name="Klenk H.P."/>
            <person name="Kyrpides N.C."/>
        </authorList>
    </citation>
    <scope>NUCLEOTIDE SEQUENCE [LARGE SCALE GENOMIC DNA]</scope>
    <source>
        <strain evidence="7">ATCC 33309 / DSM 7299 / CCUG 15893 / LMG 7604 / NCTC 12251 / CI</strain>
    </source>
</reference>
<dbReference type="KEGG" id="ant:Arnit_0160"/>
<dbReference type="PRINTS" id="PR00344">
    <property type="entry name" value="BCTRLSENSOR"/>
</dbReference>
<dbReference type="GO" id="GO:0000155">
    <property type="term" value="F:phosphorelay sensor kinase activity"/>
    <property type="evidence" value="ECO:0007669"/>
    <property type="project" value="InterPro"/>
</dbReference>
<accession>D5V494</accession>
<dbReference type="STRING" id="572480.Arnit_0160"/>
<dbReference type="RefSeq" id="WP_013133972.1">
    <property type="nucleotide sequence ID" value="NC_014166.1"/>
</dbReference>
<evidence type="ECO:0000313" key="6">
    <source>
        <dbReference type="EMBL" id="ADG91827.1"/>
    </source>
</evidence>
<keyword evidence="4" id="KW-0812">Transmembrane</keyword>
<dbReference type="Pfam" id="PF02518">
    <property type="entry name" value="HATPase_c"/>
    <property type="match status" value="1"/>
</dbReference>
<dbReference type="CDD" id="cd00082">
    <property type="entry name" value="HisKA"/>
    <property type="match status" value="1"/>
</dbReference>
<dbReference type="PANTHER" id="PTHR43547">
    <property type="entry name" value="TWO-COMPONENT HISTIDINE KINASE"/>
    <property type="match status" value="1"/>
</dbReference>
<dbReference type="SUPFAM" id="SSF55874">
    <property type="entry name" value="ATPase domain of HSP90 chaperone/DNA topoisomerase II/histidine kinase"/>
    <property type="match status" value="1"/>
</dbReference>
<dbReference type="SMART" id="SM00388">
    <property type="entry name" value="HisKA"/>
    <property type="match status" value="1"/>
</dbReference>
<dbReference type="Pfam" id="PF00512">
    <property type="entry name" value="HisKA"/>
    <property type="match status" value="1"/>
</dbReference>
<feature type="transmembrane region" description="Helical" evidence="4">
    <location>
        <begin position="123"/>
        <end position="146"/>
    </location>
</feature>
<feature type="domain" description="Histidine kinase" evidence="5">
    <location>
        <begin position="162"/>
        <end position="357"/>
    </location>
</feature>
<comment type="catalytic activity">
    <reaction evidence="1">
        <text>ATP + protein L-histidine = ADP + protein N-phospho-L-histidine.</text>
        <dbReference type="EC" id="2.7.13.3"/>
    </reaction>
</comment>
<dbReference type="InterPro" id="IPR004358">
    <property type="entry name" value="Sig_transdc_His_kin-like_C"/>
</dbReference>
<dbReference type="EMBL" id="CP001999">
    <property type="protein sequence ID" value="ADG91827.1"/>
    <property type="molecule type" value="Genomic_DNA"/>
</dbReference>
<evidence type="ECO:0000256" key="4">
    <source>
        <dbReference type="SAM" id="Phobius"/>
    </source>
</evidence>